<keyword evidence="3" id="KW-1185">Reference proteome</keyword>
<evidence type="ECO:0000313" key="3">
    <source>
        <dbReference type="Proteomes" id="UP001459277"/>
    </source>
</evidence>
<gene>
    <name evidence="2" type="ORF">SO802_006992</name>
</gene>
<feature type="coiled-coil region" evidence="1">
    <location>
        <begin position="209"/>
        <end position="243"/>
    </location>
</feature>
<accession>A0AAW2DP45</accession>
<reference evidence="2 3" key="1">
    <citation type="submission" date="2024-01" db="EMBL/GenBank/DDBJ databases">
        <title>A telomere-to-telomere, gap-free genome of sweet tea (Lithocarpus litseifolius).</title>
        <authorList>
            <person name="Zhou J."/>
        </authorList>
    </citation>
    <scope>NUCLEOTIDE SEQUENCE [LARGE SCALE GENOMIC DNA]</scope>
    <source>
        <strain evidence="2">Zhou-2022a</strain>
        <tissue evidence="2">Leaf</tissue>
    </source>
</reference>
<protein>
    <submittedName>
        <fullName evidence="2">Uncharacterized protein</fullName>
    </submittedName>
</protein>
<evidence type="ECO:0000256" key="1">
    <source>
        <dbReference type="SAM" id="Coils"/>
    </source>
</evidence>
<dbReference type="Proteomes" id="UP001459277">
    <property type="component" value="Unassembled WGS sequence"/>
</dbReference>
<keyword evidence="1" id="KW-0175">Coiled coil</keyword>
<name>A0AAW2DP45_9ROSI</name>
<sequence length="275" mass="31966">MDDKGWRHKMSKHMDNKGWRHKMRKPIFLKRQDRLPLMTLRHRPLKRYLIDLDIVRPPDQMGWAMHILGVLRRNLRTKLKKRHIKLRVTKEQLLASTPARVMDDQWKEMVNYWFYEKTVTLSDKNKASRETIQNRLEELLRQPGMRLQGEPSSGVLWSKDDAYAQVFGPKRVGHVRGVGLGITPSGRSATNASQFTSTPSLPSRTVQRISELENHSSRVTEQLAQVQEQLAQSEARHQEQLSSIEARHQEQLSLIDAGHQQQMAEVMTHVNAMFA</sequence>
<organism evidence="2 3">
    <name type="scientific">Lithocarpus litseifolius</name>
    <dbReference type="NCBI Taxonomy" id="425828"/>
    <lineage>
        <taxon>Eukaryota</taxon>
        <taxon>Viridiplantae</taxon>
        <taxon>Streptophyta</taxon>
        <taxon>Embryophyta</taxon>
        <taxon>Tracheophyta</taxon>
        <taxon>Spermatophyta</taxon>
        <taxon>Magnoliopsida</taxon>
        <taxon>eudicotyledons</taxon>
        <taxon>Gunneridae</taxon>
        <taxon>Pentapetalae</taxon>
        <taxon>rosids</taxon>
        <taxon>fabids</taxon>
        <taxon>Fagales</taxon>
        <taxon>Fagaceae</taxon>
        <taxon>Lithocarpus</taxon>
    </lineage>
</organism>
<dbReference type="AlphaFoldDB" id="A0AAW2DP45"/>
<dbReference type="EMBL" id="JAZDWU010000002">
    <property type="protein sequence ID" value="KAL0011884.1"/>
    <property type="molecule type" value="Genomic_DNA"/>
</dbReference>
<comment type="caution">
    <text evidence="2">The sequence shown here is derived from an EMBL/GenBank/DDBJ whole genome shotgun (WGS) entry which is preliminary data.</text>
</comment>
<evidence type="ECO:0000313" key="2">
    <source>
        <dbReference type="EMBL" id="KAL0011884.1"/>
    </source>
</evidence>
<proteinExistence type="predicted"/>